<organism evidence="1 2">
    <name type="scientific">Brachionus plicatilis</name>
    <name type="common">Marine rotifer</name>
    <name type="synonym">Brachionus muelleri</name>
    <dbReference type="NCBI Taxonomy" id="10195"/>
    <lineage>
        <taxon>Eukaryota</taxon>
        <taxon>Metazoa</taxon>
        <taxon>Spiralia</taxon>
        <taxon>Gnathifera</taxon>
        <taxon>Rotifera</taxon>
        <taxon>Eurotatoria</taxon>
        <taxon>Monogononta</taxon>
        <taxon>Pseudotrocha</taxon>
        <taxon>Ploima</taxon>
        <taxon>Brachionidae</taxon>
        <taxon>Brachionus</taxon>
    </lineage>
</organism>
<keyword evidence="2" id="KW-1185">Reference proteome</keyword>
<comment type="caution">
    <text evidence="1">The sequence shown here is derived from an EMBL/GenBank/DDBJ whole genome shotgun (WGS) entry which is preliminary data.</text>
</comment>
<dbReference type="Proteomes" id="UP000276133">
    <property type="component" value="Unassembled WGS sequence"/>
</dbReference>
<gene>
    <name evidence="1" type="ORF">BpHYR1_018465</name>
</gene>
<evidence type="ECO:0000313" key="1">
    <source>
        <dbReference type="EMBL" id="RNA02077.1"/>
    </source>
</evidence>
<proteinExistence type="predicted"/>
<name>A0A3M7PSF3_BRAPC</name>
<evidence type="ECO:0000313" key="2">
    <source>
        <dbReference type="Proteomes" id="UP000276133"/>
    </source>
</evidence>
<accession>A0A3M7PSF3</accession>
<dbReference type="OrthoDB" id="6077919at2759"/>
<dbReference type="EMBL" id="REGN01009056">
    <property type="protein sequence ID" value="RNA02077.1"/>
    <property type="molecule type" value="Genomic_DNA"/>
</dbReference>
<reference evidence="1 2" key="1">
    <citation type="journal article" date="2018" name="Sci. Rep.">
        <title>Genomic signatures of local adaptation to the degree of environmental predictability in rotifers.</title>
        <authorList>
            <person name="Franch-Gras L."/>
            <person name="Hahn C."/>
            <person name="Garcia-Roger E.M."/>
            <person name="Carmona M.J."/>
            <person name="Serra M."/>
            <person name="Gomez A."/>
        </authorList>
    </citation>
    <scope>NUCLEOTIDE SEQUENCE [LARGE SCALE GENOMIC DNA]</scope>
    <source>
        <strain evidence="1">HYR1</strain>
    </source>
</reference>
<dbReference type="AlphaFoldDB" id="A0A3M7PSF3"/>
<sequence>MAVVFCFSSKVNKIKKFGSWVTFMSKSCIEKRNLIKCDLCGSLFEGERGTKSHKSRSDKHKT</sequence>
<protein>
    <recommendedName>
        <fullName evidence="3">C2H2-type domain-containing protein</fullName>
    </recommendedName>
</protein>
<evidence type="ECO:0008006" key="3">
    <source>
        <dbReference type="Google" id="ProtNLM"/>
    </source>
</evidence>